<proteinExistence type="predicted"/>
<evidence type="ECO:0000259" key="2">
    <source>
        <dbReference type="Pfam" id="PF18962"/>
    </source>
</evidence>
<feature type="domain" description="Secretion system C-terminal sorting" evidence="2">
    <location>
        <begin position="662"/>
        <end position="725"/>
    </location>
</feature>
<dbReference type="EMBL" id="VOOR01000036">
    <property type="protein sequence ID" value="TXB62129.1"/>
    <property type="molecule type" value="Genomic_DNA"/>
</dbReference>
<dbReference type="NCBIfam" id="TIGR04183">
    <property type="entry name" value="Por_Secre_tail"/>
    <property type="match status" value="1"/>
</dbReference>
<accession>A0A5C6RJP2</accession>
<feature type="chain" id="PRO_5022751168" evidence="1">
    <location>
        <begin position="20"/>
        <end position="734"/>
    </location>
</feature>
<dbReference type="InterPro" id="IPR026444">
    <property type="entry name" value="Secre_tail"/>
</dbReference>
<organism evidence="3 4">
    <name type="scientific">Phaeodactylibacter luteus</name>
    <dbReference type="NCBI Taxonomy" id="1564516"/>
    <lineage>
        <taxon>Bacteria</taxon>
        <taxon>Pseudomonadati</taxon>
        <taxon>Bacteroidota</taxon>
        <taxon>Saprospiria</taxon>
        <taxon>Saprospirales</taxon>
        <taxon>Haliscomenobacteraceae</taxon>
        <taxon>Phaeodactylibacter</taxon>
    </lineage>
</organism>
<reference evidence="3 4" key="1">
    <citation type="submission" date="2019-08" db="EMBL/GenBank/DDBJ databases">
        <title>Genome of Phaeodactylibacter luteus.</title>
        <authorList>
            <person name="Bowman J.P."/>
        </authorList>
    </citation>
    <scope>NUCLEOTIDE SEQUENCE [LARGE SCALE GENOMIC DNA]</scope>
    <source>
        <strain evidence="3 4">KCTC 42180</strain>
    </source>
</reference>
<keyword evidence="1" id="KW-0732">Signal</keyword>
<protein>
    <submittedName>
        <fullName evidence="3">T9SS type A sorting domain-containing protein</fullName>
    </submittedName>
</protein>
<dbReference type="OrthoDB" id="1824882at2"/>
<gene>
    <name evidence="3" type="ORF">FRY97_15555</name>
</gene>
<dbReference type="Gene3D" id="2.60.120.200">
    <property type="match status" value="1"/>
</dbReference>
<comment type="caution">
    <text evidence="3">The sequence shown here is derived from an EMBL/GenBank/DDBJ whole genome shotgun (WGS) entry which is preliminary data.</text>
</comment>
<sequence length="734" mass="78890">MKTKMHTLFLALFLSSSFAAFGSGAVAWTGDGDGWRWEDPNNWENDEVPGEQDDVRISGNAYVQVTAAGAACRSAWLEDNVTLLIRNEANLTVAYAYQEGIDMDDNSTLVIWGELEIHHTGEDDYAGNGIEIDGDARVFNYGSLSIHDTDMDGDGIDMEDDALFENYGSLYISEIDNEGIEMDNDAIFRNRGLLEIQYVSSDAIDQDDEDTEFINDGVINIAFISSEGIEVDDGTFTNSENGEINIGFVSADMVYVQTGGFFENYGEVYVLTPFIGRPPIRTFPEVEEGQTPGEAFDPEVAQDVQIESDGAIYVEGFGRFENHNLVDIGTSFGIINIATEGPEVSGMGVIPISAYGALVTSADGVIENMECAVINIEGPFPIVNEGYLYNEGTIDLSLEDIPFAPAQVPPGPVLVGNVNTGYFYNDGDILSDFPFSIGPNAIDEEWARYFIGGQGENDSFSLGCGITVATSSLHQYGTTADNMAFLGQSLCGNGMITARVEEVSNGWAGIVIRESSDAGARSLSLLSNGVTLYRRGLRQQPNGPTQNSLVWGAPAGWMRLERQGSILRGYRSFNGVNWQLVTQVFINFPSCVEIGLAAYGDRAGLQAQGVFEDVEVNGGGYGLSADESAPQALGLRGGHDEAGSVPDLQAPAAQAAVSEAVVYPNPSTGQVYLQLPSPLLADEPLQVYDVLGQEVYQAVCPAGQAEIGLDLSGLPAGRYLLRVHGQALPLLLTR</sequence>
<name>A0A5C6RJP2_9BACT</name>
<dbReference type="Pfam" id="PF18962">
    <property type="entry name" value="Por_Secre_tail"/>
    <property type="match status" value="1"/>
</dbReference>
<dbReference type="Proteomes" id="UP000321580">
    <property type="component" value="Unassembled WGS sequence"/>
</dbReference>
<dbReference type="AlphaFoldDB" id="A0A5C6RJP2"/>
<feature type="signal peptide" evidence="1">
    <location>
        <begin position="1"/>
        <end position="19"/>
    </location>
</feature>
<dbReference type="RefSeq" id="WP_147168484.1">
    <property type="nucleotide sequence ID" value="NZ_VOOR01000036.1"/>
</dbReference>
<keyword evidence="4" id="KW-1185">Reference proteome</keyword>
<evidence type="ECO:0000313" key="4">
    <source>
        <dbReference type="Proteomes" id="UP000321580"/>
    </source>
</evidence>
<evidence type="ECO:0000313" key="3">
    <source>
        <dbReference type="EMBL" id="TXB62129.1"/>
    </source>
</evidence>
<evidence type="ECO:0000256" key="1">
    <source>
        <dbReference type="SAM" id="SignalP"/>
    </source>
</evidence>